<protein>
    <submittedName>
        <fullName evidence="3 5">Protein C18A11.3</fullName>
    </submittedName>
</protein>
<evidence type="ECO:0000259" key="2">
    <source>
        <dbReference type="PROSITE" id="PS50006"/>
    </source>
</evidence>
<dbReference type="OMA" id="YEETHNG"/>
<keyword evidence="1" id="KW-0472">Membrane</keyword>
<sequence>MDQNGRMLEIGVGKKVDDDDWDAVSVSSTETIEVANCSQRLRGFFLRLLLSLLVIGACAGALVWSFVNGEAGINVVHERNASVNFSILVDEYSVKEGVCTVIYRTPDSSKGGLQTPLVYPSFWYQDNTNQRLVHQVSEDTTIYAFPKFSFWVRFGGNGNITRCDFDSSTTYTSYINRLGLNRLSRQHSAIEQTHHHKEVFIYDGDPESVILEGSLQTAFLLTAYADAGNGALLGWDTYFTSVTSTDLYQTSYWYDSMLPAAPNTTWFDPPSLCEPDDATLNRVRDIIARKSDD</sequence>
<feature type="domain" description="FHA" evidence="2">
    <location>
        <begin position="152"/>
        <end position="216"/>
    </location>
</feature>
<reference evidence="5" key="3">
    <citation type="submission" date="2020-12" db="UniProtKB">
        <authorList>
            <consortium name="WormBaseParasite"/>
        </authorList>
    </citation>
    <scope>IDENTIFICATION</scope>
    <source>
        <strain evidence="5">MHco3</strain>
    </source>
</reference>
<name>W6N9N0_HAECO</name>
<dbReference type="EMBL" id="CAVP010054364">
    <property type="protein sequence ID" value="CDL94038.1"/>
    <property type="molecule type" value="Genomic_DNA"/>
</dbReference>
<dbReference type="Proteomes" id="UP000025227">
    <property type="component" value="Unplaced"/>
</dbReference>
<evidence type="ECO:0000256" key="1">
    <source>
        <dbReference type="SAM" id="Phobius"/>
    </source>
</evidence>
<accession>W6N9N0</accession>
<evidence type="ECO:0000313" key="5">
    <source>
        <dbReference type="WBParaSite" id="HCON_00046320-00001"/>
    </source>
</evidence>
<reference evidence="3" key="1">
    <citation type="submission" date="2013-03" db="EMBL/GenBank/DDBJ databases">
        <authorList>
            <person name="Aslett M."/>
        </authorList>
    </citation>
    <scope>NUCLEOTIDE SEQUENCE [LARGE SCALE GENOMIC DNA]</scope>
    <source>
        <strain evidence="3">ISE/inbred ISE</strain>
    </source>
</reference>
<keyword evidence="1" id="KW-1133">Transmembrane helix</keyword>
<feature type="transmembrane region" description="Helical" evidence="1">
    <location>
        <begin position="48"/>
        <end position="67"/>
    </location>
</feature>
<dbReference type="OrthoDB" id="5823005at2759"/>
<gene>
    <name evidence="3" type="ORF">HCOI_00547500</name>
</gene>
<reference evidence="3" key="2">
    <citation type="submission" date="2013-05" db="EMBL/GenBank/DDBJ databases">
        <title>The genome and transcriptome of Haemonchus contortus: a key model parasite for drug and vaccine discovery.</title>
        <authorList>
            <person name="Laing R."/>
            <person name="Kikuchi T."/>
            <person name="Martinelli A."/>
            <person name="Tsai I.J."/>
            <person name="Beech R.N."/>
            <person name="Redman E."/>
            <person name="Holroyd N."/>
            <person name="Bartley D.J."/>
            <person name="Beasley H."/>
            <person name="Britton C."/>
            <person name="Curran D."/>
            <person name="Devaney E."/>
            <person name="Gilabert A."/>
            <person name="Jackson F."/>
            <person name="Hunt M."/>
            <person name="Johnston S."/>
            <person name="Kryukov I."/>
            <person name="Li K."/>
            <person name="Morrison A.A."/>
            <person name="Reid A.J."/>
            <person name="Sargison N."/>
            <person name="Saunders G."/>
            <person name="Wasmuth J.D."/>
            <person name="Wolstenholme A."/>
            <person name="Berriman M."/>
            <person name="Gilleard J.S."/>
            <person name="Cotton J.A."/>
        </authorList>
    </citation>
    <scope>NUCLEOTIDE SEQUENCE [LARGE SCALE GENOMIC DNA]</scope>
    <source>
        <strain evidence="3">ISE/inbred ISE</strain>
    </source>
</reference>
<keyword evidence="4" id="KW-1185">Reference proteome</keyword>
<keyword evidence="1" id="KW-0812">Transmembrane</keyword>
<evidence type="ECO:0000313" key="3">
    <source>
        <dbReference type="EMBL" id="CDL94038.1"/>
    </source>
</evidence>
<dbReference type="PROSITE" id="PS50006">
    <property type="entry name" value="FHA_DOMAIN"/>
    <property type="match status" value="1"/>
</dbReference>
<proteinExistence type="predicted"/>
<dbReference type="WBParaSite" id="HCON_00046320-00001">
    <property type="protein sequence ID" value="HCON_00046320-00001"/>
    <property type="gene ID" value="HCON_00046320"/>
</dbReference>
<dbReference type="InterPro" id="IPR000253">
    <property type="entry name" value="FHA_dom"/>
</dbReference>
<evidence type="ECO:0000313" key="4">
    <source>
        <dbReference type="Proteomes" id="UP000025227"/>
    </source>
</evidence>
<dbReference type="AlphaFoldDB" id="W6N9N0"/>
<organism evidence="3">
    <name type="scientific">Haemonchus contortus</name>
    <name type="common">Barber pole worm</name>
    <dbReference type="NCBI Taxonomy" id="6289"/>
    <lineage>
        <taxon>Eukaryota</taxon>
        <taxon>Metazoa</taxon>
        <taxon>Ecdysozoa</taxon>
        <taxon>Nematoda</taxon>
        <taxon>Chromadorea</taxon>
        <taxon>Rhabditida</taxon>
        <taxon>Rhabditina</taxon>
        <taxon>Rhabditomorpha</taxon>
        <taxon>Strongyloidea</taxon>
        <taxon>Trichostrongylidae</taxon>
        <taxon>Haemonchus</taxon>
    </lineage>
</organism>